<dbReference type="SMART" id="SM00530">
    <property type="entry name" value="HTH_XRE"/>
    <property type="match status" value="1"/>
</dbReference>
<proteinExistence type="predicted"/>
<dbReference type="Pfam" id="PF13560">
    <property type="entry name" value="HTH_31"/>
    <property type="match status" value="1"/>
</dbReference>
<comment type="caution">
    <text evidence="2">The sequence shown here is derived from an EMBL/GenBank/DDBJ whole genome shotgun (WGS) entry which is preliminary data.</text>
</comment>
<organism evidence="2 3">
    <name type="scientific">Ruminococcus callidus ATCC 27760</name>
    <dbReference type="NCBI Taxonomy" id="411473"/>
    <lineage>
        <taxon>Bacteria</taxon>
        <taxon>Bacillati</taxon>
        <taxon>Bacillota</taxon>
        <taxon>Clostridia</taxon>
        <taxon>Eubacteriales</taxon>
        <taxon>Oscillospiraceae</taxon>
        <taxon>Ruminococcus</taxon>
    </lineage>
</organism>
<dbReference type="InterPro" id="IPR001387">
    <property type="entry name" value="Cro/C1-type_HTH"/>
</dbReference>
<evidence type="ECO:0000313" key="2">
    <source>
        <dbReference type="EMBL" id="ERJ96197.1"/>
    </source>
</evidence>
<dbReference type="InterPro" id="IPR010982">
    <property type="entry name" value="Lambda_DNA-bd_dom_sf"/>
</dbReference>
<evidence type="ECO:0000313" key="3">
    <source>
        <dbReference type="Proteomes" id="UP000016662"/>
    </source>
</evidence>
<sequence length="96" mass="10955">MRETNMFKLKTTLGTNNICGPNLIRIRHEKGLSQRQLAKNLQIAGYDVDHHFIRRIENGERFVTDMELVALAKVLQVEITDLIDPTIPVAVQKDSL</sequence>
<accession>U2KV82</accession>
<keyword evidence="3" id="KW-1185">Reference proteome</keyword>
<dbReference type="PROSITE" id="PS50943">
    <property type="entry name" value="HTH_CROC1"/>
    <property type="match status" value="1"/>
</dbReference>
<dbReference type="HOGENOM" id="CLU_066192_38_0_9"/>
<dbReference type="PATRIC" id="fig|411473.3.peg.1173"/>
<dbReference type="AlphaFoldDB" id="U2KV82"/>
<dbReference type="CDD" id="cd00093">
    <property type="entry name" value="HTH_XRE"/>
    <property type="match status" value="1"/>
</dbReference>
<reference evidence="2 3" key="1">
    <citation type="submission" date="2013-07" db="EMBL/GenBank/DDBJ databases">
        <authorList>
            <person name="Weinstock G."/>
            <person name="Sodergren E."/>
            <person name="Wylie T."/>
            <person name="Fulton L."/>
            <person name="Fulton R."/>
            <person name="Fronick C."/>
            <person name="O'Laughlin M."/>
            <person name="Godfrey J."/>
            <person name="Miner T."/>
            <person name="Herter B."/>
            <person name="Appelbaum E."/>
            <person name="Cordes M."/>
            <person name="Lek S."/>
            <person name="Wollam A."/>
            <person name="Pepin K.H."/>
            <person name="Palsikar V.B."/>
            <person name="Mitreva M."/>
            <person name="Wilson R.K."/>
        </authorList>
    </citation>
    <scope>NUCLEOTIDE SEQUENCE [LARGE SCALE GENOMIC DNA]</scope>
    <source>
        <strain evidence="2 3">ATCC 27760</strain>
    </source>
</reference>
<gene>
    <name evidence="2" type="ORF">RUMCAL_01452</name>
</gene>
<dbReference type="eggNOG" id="COG1396">
    <property type="taxonomic scope" value="Bacteria"/>
</dbReference>
<keyword evidence="2" id="KW-0238">DNA-binding</keyword>
<name>U2KV82_9FIRM</name>
<dbReference type="EMBL" id="AWVF01000176">
    <property type="protein sequence ID" value="ERJ96197.1"/>
    <property type="molecule type" value="Genomic_DNA"/>
</dbReference>
<dbReference type="Gene3D" id="1.10.260.40">
    <property type="entry name" value="lambda repressor-like DNA-binding domains"/>
    <property type="match status" value="1"/>
</dbReference>
<evidence type="ECO:0000259" key="1">
    <source>
        <dbReference type="PROSITE" id="PS50943"/>
    </source>
</evidence>
<dbReference type="Proteomes" id="UP000016662">
    <property type="component" value="Unassembled WGS sequence"/>
</dbReference>
<feature type="domain" description="HTH cro/C1-type" evidence="1">
    <location>
        <begin position="23"/>
        <end position="82"/>
    </location>
</feature>
<protein>
    <submittedName>
        <fullName evidence="2">DNA-binding helix-turn-helix protein</fullName>
    </submittedName>
</protein>
<dbReference type="GO" id="GO:0003677">
    <property type="term" value="F:DNA binding"/>
    <property type="evidence" value="ECO:0007669"/>
    <property type="project" value="UniProtKB-KW"/>
</dbReference>
<dbReference type="SUPFAM" id="SSF47413">
    <property type="entry name" value="lambda repressor-like DNA-binding domains"/>
    <property type="match status" value="1"/>
</dbReference>
<dbReference type="STRING" id="411473.RUMCAL_01452"/>